<dbReference type="Gene3D" id="2.60.40.2880">
    <property type="entry name" value="MmpS1-5, C-terminal soluble domain"/>
    <property type="match status" value="1"/>
</dbReference>
<protein>
    <recommendedName>
        <fullName evidence="3">MmpS family membrane protein</fullName>
    </recommendedName>
</protein>
<dbReference type="AlphaFoldDB" id="A0AAU2VXU2"/>
<sequence>MSEQATDDGPDEPDTSQPPRRRLWPWVLLMAVVLLALAAGAVSAVLAHGLSEQSSERLRIRYEVTGTAKDVTLTYSTWQGEALSTGRLTLRTLPWAGELETRGFMNGGSFAVSLGRSGGNVACSVKVDDITRRTDRASGAFATATCDGY</sequence>
<evidence type="ECO:0008006" key="3">
    <source>
        <dbReference type="Google" id="ProtNLM"/>
    </source>
</evidence>
<name>A0AAU2VXU2_9ACTN</name>
<feature type="transmembrane region" description="Helical" evidence="1">
    <location>
        <begin position="23"/>
        <end position="50"/>
    </location>
</feature>
<keyword evidence="1" id="KW-0812">Transmembrane</keyword>
<evidence type="ECO:0000313" key="2">
    <source>
        <dbReference type="EMBL" id="WTW71967.1"/>
    </source>
</evidence>
<dbReference type="EMBL" id="CP108313">
    <property type="protein sequence ID" value="WTW71967.1"/>
    <property type="molecule type" value="Genomic_DNA"/>
</dbReference>
<dbReference type="InterPro" id="IPR038468">
    <property type="entry name" value="MmpS_C"/>
</dbReference>
<keyword evidence="1" id="KW-1133">Transmembrane helix</keyword>
<evidence type="ECO:0000256" key="1">
    <source>
        <dbReference type="SAM" id="Phobius"/>
    </source>
</evidence>
<proteinExistence type="predicted"/>
<keyword evidence="1" id="KW-0472">Membrane</keyword>
<accession>A0AAU2VXU2</accession>
<reference evidence="2" key="1">
    <citation type="submission" date="2022-10" db="EMBL/GenBank/DDBJ databases">
        <title>The complete genomes of actinobacterial strains from the NBC collection.</title>
        <authorList>
            <person name="Joergensen T.S."/>
            <person name="Alvarez Arevalo M."/>
            <person name="Sterndorff E.B."/>
            <person name="Faurdal D."/>
            <person name="Vuksanovic O."/>
            <person name="Mourched A.-S."/>
            <person name="Charusanti P."/>
            <person name="Shaw S."/>
            <person name="Blin K."/>
            <person name="Weber T."/>
        </authorList>
    </citation>
    <scope>NUCLEOTIDE SEQUENCE</scope>
    <source>
        <strain evidence="2">NBC_00008</strain>
    </source>
</reference>
<gene>
    <name evidence="2" type="ORF">OG398_28800</name>
</gene>
<organism evidence="2">
    <name type="scientific">Streptomyces sp. NBC_00008</name>
    <dbReference type="NCBI Taxonomy" id="2903610"/>
    <lineage>
        <taxon>Bacteria</taxon>
        <taxon>Bacillati</taxon>
        <taxon>Actinomycetota</taxon>
        <taxon>Actinomycetes</taxon>
        <taxon>Kitasatosporales</taxon>
        <taxon>Streptomycetaceae</taxon>
        <taxon>Streptomyces</taxon>
    </lineage>
</organism>